<dbReference type="AlphaFoldDB" id="A0A8X6II35"/>
<evidence type="ECO:0000313" key="2">
    <source>
        <dbReference type="Proteomes" id="UP000887013"/>
    </source>
</evidence>
<reference evidence="1" key="1">
    <citation type="submission" date="2020-08" db="EMBL/GenBank/DDBJ databases">
        <title>Multicomponent nature underlies the extraordinary mechanical properties of spider dragline silk.</title>
        <authorList>
            <person name="Kono N."/>
            <person name="Nakamura H."/>
            <person name="Mori M."/>
            <person name="Yoshida Y."/>
            <person name="Ohtoshi R."/>
            <person name="Malay A.D."/>
            <person name="Moran D.A.P."/>
            <person name="Tomita M."/>
            <person name="Numata K."/>
            <person name="Arakawa K."/>
        </authorList>
    </citation>
    <scope>NUCLEOTIDE SEQUENCE</scope>
</reference>
<proteinExistence type="predicted"/>
<gene>
    <name evidence="1" type="ORF">NPIL_280781</name>
</gene>
<evidence type="ECO:0000313" key="1">
    <source>
        <dbReference type="EMBL" id="GFS46850.1"/>
    </source>
</evidence>
<sequence length="132" mass="14870">MCIAKISYTAEYQTMERATQSIKCLKNRVAKSTRDAQGVLCEYHQAVCSRPVLSMPPVTRDKKHYIFEAISSELLRFRYSPGSFFSFARVNGAKLIAKLVAGNPTGPKNGESIIYRFHNAQIFGFARSLKWG</sequence>
<dbReference type="EMBL" id="BMAW01044884">
    <property type="protein sequence ID" value="GFS46850.1"/>
    <property type="molecule type" value="Genomic_DNA"/>
</dbReference>
<accession>A0A8X6II35</accession>
<comment type="caution">
    <text evidence="1">The sequence shown here is derived from an EMBL/GenBank/DDBJ whole genome shotgun (WGS) entry which is preliminary data.</text>
</comment>
<protein>
    <submittedName>
        <fullName evidence="1">Uncharacterized protein</fullName>
    </submittedName>
</protein>
<keyword evidence="2" id="KW-1185">Reference proteome</keyword>
<organism evidence="1 2">
    <name type="scientific">Nephila pilipes</name>
    <name type="common">Giant wood spider</name>
    <name type="synonym">Nephila maculata</name>
    <dbReference type="NCBI Taxonomy" id="299642"/>
    <lineage>
        <taxon>Eukaryota</taxon>
        <taxon>Metazoa</taxon>
        <taxon>Ecdysozoa</taxon>
        <taxon>Arthropoda</taxon>
        <taxon>Chelicerata</taxon>
        <taxon>Arachnida</taxon>
        <taxon>Araneae</taxon>
        <taxon>Araneomorphae</taxon>
        <taxon>Entelegynae</taxon>
        <taxon>Araneoidea</taxon>
        <taxon>Nephilidae</taxon>
        <taxon>Nephila</taxon>
    </lineage>
</organism>
<dbReference type="Proteomes" id="UP000887013">
    <property type="component" value="Unassembled WGS sequence"/>
</dbReference>
<name>A0A8X6II35_NEPPI</name>